<feature type="non-terminal residue" evidence="1">
    <location>
        <position position="1"/>
    </location>
</feature>
<dbReference type="EMBL" id="JAPMSZ010000011">
    <property type="protein sequence ID" value="KAJ5084128.1"/>
    <property type="molecule type" value="Genomic_DNA"/>
</dbReference>
<dbReference type="GeneID" id="81398401"/>
<dbReference type="AlphaFoldDB" id="A0A9W9ELM4"/>
<dbReference type="Proteomes" id="UP001141434">
    <property type="component" value="Unassembled WGS sequence"/>
</dbReference>
<organism evidence="1 2">
    <name type="scientific">Penicillium alfredii</name>
    <dbReference type="NCBI Taxonomy" id="1506179"/>
    <lineage>
        <taxon>Eukaryota</taxon>
        <taxon>Fungi</taxon>
        <taxon>Dikarya</taxon>
        <taxon>Ascomycota</taxon>
        <taxon>Pezizomycotina</taxon>
        <taxon>Eurotiomycetes</taxon>
        <taxon>Eurotiomycetidae</taxon>
        <taxon>Eurotiales</taxon>
        <taxon>Aspergillaceae</taxon>
        <taxon>Penicillium</taxon>
    </lineage>
</organism>
<dbReference type="OrthoDB" id="5043642at2759"/>
<gene>
    <name evidence="1" type="ORF">NUU61_008707</name>
</gene>
<name>A0A9W9ELM4_9EURO</name>
<dbReference type="InterPro" id="IPR021848">
    <property type="entry name" value="HODM_asu-like"/>
</dbReference>
<dbReference type="RefSeq" id="XP_056507525.1">
    <property type="nucleotide sequence ID" value="XM_056659232.1"/>
</dbReference>
<comment type="caution">
    <text evidence="1">The sequence shown here is derived from an EMBL/GenBank/DDBJ whole genome shotgun (WGS) entry which is preliminary data.</text>
</comment>
<reference evidence="1" key="1">
    <citation type="submission" date="2022-11" db="EMBL/GenBank/DDBJ databases">
        <authorList>
            <person name="Petersen C."/>
        </authorList>
    </citation>
    <scope>NUCLEOTIDE SEQUENCE</scope>
    <source>
        <strain evidence="1">IBT 34128</strain>
    </source>
</reference>
<reference evidence="1" key="2">
    <citation type="journal article" date="2023" name="IMA Fungus">
        <title>Comparative genomic study of the Penicillium genus elucidates a diverse pangenome and 15 lateral gene transfer events.</title>
        <authorList>
            <person name="Petersen C."/>
            <person name="Sorensen T."/>
            <person name="Nielsen M.R."/>
            <person name="Sondergaard T.E."/>
            <person name="Sorensen J.L."/>
            <person name="Fitzpatrick D.A."/>
            <person name="Frisvad J.C."/>
            <person name="Nielsen K.L."/>
        </authorList>
    </citation>
    <scope>NUCLEOTIDE SEQUENCE</scope>
    <source>
        <strain evidence="1">IBT 34128</strain>
    </source>
</reference>
<accession>A0A9W9ELM4</accession>
<evidence type="ECO:0000313" key="2">
    <source>
        <dbReference type="Proteomes" id="UP001141434"/>
    </source>
</evidence>
<evidence type="ECO:0000313" key="1">
    <source>
        <dbReference type="EMBL" id="KAJ5084128.1"/>
    </source>
</evidence>
<dbReference type="Pfam" id="PF11927">
    <property type="entry name" value="HODM_asu-like"/>
    <property type="match status" value="1"/>
</dbReference>
<keyword evidence="2" id="KW-1185">Reference proteome</keyword>
<protein>
    <submittedName>
        <fullName evidence="1">Uncharacterized protein</fullName>
    </submittedName>
</protein>
<sequence length="307" mass="35043">GIILYTSRNQANLSPCIQDVSVDDLIEMDKNYLQRITLRRRIMKEHPETVLAAEKCVKSSTDDFYVWLVGAYLPTRSPRMFTLTQEEKEKPSSIHNLVTNETFSLCPADNPLDTLRILSGLVEDDLLFLLPSDDGGGYMLKGFVSCFPNGFNTATKFNLELRDIHTPIPQYREKLEKSMDRYFEKLKAGKFIQRANWTITTTDHLFTVSGTHLPMRPLSHLRYNFITLLSLARVRCERQSLHRLPQSRAILFSFKTYLYSLPEIKDEGFGEILAQAIDGLKEGNAPAFLFYKRAVVSGGSAKAYLRS</sequence>
<proteinExistence type="predicted"/>